<dbReference type="GO" id="GO:0019632">
    <property type="term" value="P:shikimate metabolic process"/>
    <property type="evidence" value="ECO:0007669"/>
    <property type="project" value="InterPro"/>
</dbReference>
<comment type="similarity">
    <text evidence="8">Belongs to the shikimate dehydrogenase family.</text>
</comment>
<keyword evidence="5 8" id="KW-0560">Oxidoreductase</keyword>
<dbReference type="Pfam" id="PF01488">
    <property type="entry name" value="Shikimate_DH"/>
    <property type="match status" value="1"/>
</dbReference>
<evidence type="ECO:0000256" key="3">
    <source>
        <dbReference type="ARBA" id="ARBA00022605"/>
    </source>
</evidence>
<evidence type="ECO:0000256" key="1">
    <source>
        <dbReference type="ARBA" id="ARBA00004871"/>
    </source>
</evidence>
<dbReference type="GO" id="GO:0009423">
    <property type="term" value="P:chorismate biosynthetic process"/>
    <property type="evidence" value="ECO:0007669"/>
    <property type="project" value="UniProtKB-UniRule"/>
</dbReference>
<gene>
    <name evidence="8" type="primary">aroE</name>
    <name evidence="12" type="ORF">AO382_1862</name>
</gene>
<keyword evidence="6 8" id="KW-0057">Aromatic amino acid biosynthesis</keyword>
<dbReference type="HAMAP" id="MF_00222">
    <property type="entry name" value="Shikimate_DH_AroE"/>
    <property type="match status" value="1"/>
</dbReference>
<dbReference type="GO" id="GO:0004764">
    <property type="term" value="F:shikimate 3-dehydrogenase (NADP+) activity"/>
    <property type="evidence" value="ECO:0007669"/>
    <property type="project" value="UniProtKB-UniRule"/>
</dbReference>
<evidence type="ECO:0000313" key="13">
    <source>
        <dbReference type="Proteomes" id="UP000078446"/>
    </source>
</evidence>
<reference evidence="12 13" key="1">
    <citation type="journal article" date="2016" name="Genome Biol. Evol.">
        <title>Comparative Genomic Analyses of the Moraxella catarrhalis Serosensitive and Seroresistant Lineages Demonstrate Their Independent Evolution.</title>
        <authorList>
            <person name="Earl J.P."/>
            <person name="de Vries S.P."/>
            <person name="Ahmed A."/>
            <person name="Powell E."/>
            <person name="Schultz M.P."/>
            <person name="Hermans P.W."/>
            <person name="Hill D.J."/>
            <person name="Zhou Z."/>
            <person name="Constantinidou C.I."/>
            <person name="Hu F.Z."/>
            <person name="Bootsma H.J."/>
            <person name="Ehrlich G.D."/>
        </authorList>
    </citation>
    <scope>NUCLEOTIDE SEQUENCE [LARGE SCALE GENOMIC DNA]</scope>
    <source>
        <strain evidence="12 13">Z7574</strain>
    </source>
</reference>
<dbReference type="Pfam" id="PF08501">
    <property type="entry name" value="Shikimate_dh_N"/>
    <property type="match status" value="1"/>
</dbReference>
<feature type="binding site" evidence="8">
    <location>
        <position position="243"/>
    </location>
    <ligand>
        <name>shikimate</name>
        <dbReference type="ChEBI" id="CHEBI:36208"/>
    </ligand>
</feature>
<protein>
    <recommendedName>
        <fullName evidence="2 8">Shikimate dehydrogenase (NADP(+))</fullName>
        <shortName evidence="8">SDH</shortName>
        <ecNumber evidence="2 8">1.1.1.25</ecNumber>
    </recommendedName>
</protein>
<feature type="binding site" evidence="8">
    <location>
        <begin position="14"/>
        <end position="16"/>
    </location>
    <ligand>
        <name>shikimate</name>
        <dbReference type="ChEBI" id="CHEBI:36208"/>
    </ligand>
</feature>
<dbReference type="AlphaFoldDB" id="A0A7Z0UX61"/>
<feature type="binding site" evidence="8">
    <location>
        <position position="63"/>
    </location>
    <ligand>
        <name>shikimate</name>
        <dbReference type="ChEBI" id="CHEBI:36208"/>
    </ligand>
</feature>
<dbReference type="Gene3D" id="3.40.50.720">
    <property type="entry name" value="NAD(P)-binding Rossmann-like Domain"/>
    <property type="match status" value="1"/>
</dbReference>
<dbReference type="PANTHER" id="PTHR21089">
    <property type="entry name" value="SHIKIMATE DEHYDROGENASE"/>
    <property type="match status" value="1"/>
</dbReference>
<sequence>MQHFIVIGNPINHSKSPQIHTAFARSVGLPVSYQKQYCPNDADSFTAVVSAFFAGGGVGANITLPFKEIAFDMIKSNGRLSTHALAAGAVNTILQDQHGLYGDNTDGRGLVADLYAQAIKLDNKKIALIGAGGATRGAILPLLETGSQITVFNRTFSKAQALIDDFNSDRLSAKPLADLNTADAFDVIINATSATTTGQVLDLGGCSASFAYDMMYGKPSEFLAHFEKQGAKTSDGFGMLIHQAKLSFEQWTGETIDLSQVEF</sequence>
<evidence type="ECO:0000259" key="11">
    <source>
        <dbReference type="Pfam" id="PF18317"/>
    </source>
</evidence>
<evidence type="ECO:0000256" key="5">
    <source>
        <dbReference type="ARBA" id="ARBA00023002"/>
    </source>
</evidence>
<dbReference type="NCBIfam" id="NF001310">
    <property type="entry name" value="PRK00258.1-2"/>
    <property type="match status" value="1"/>
</dbReference>
<feature type="binding site" evidence="8">
    <location>
        <position position="216"/>
    </location>
    <ligand>
        <name>shikimate</name>
        <dbReference type="ChEBI" id="CHEBI:36208"/>
    </ligand>
</feature>
<feature type="domain" description="Quinate/shikimate 5-dehydrogenase/glutamyl-tRNA reductase" evidence="9">
    <location>
        <begin position="120"/>
        <end position="196"/>
    </location>
</feature>
<feature type="domain" description="Shikimate dehydrogenase substrate binding N-terminal" evidence="10">
    <location>
        <begin position="6"/>
        <end position="93"/>
    </location>
</feature>
<evidence type="ECO:0000256" key="6">
    <source>
        <dbReference type="ARBA" id="ARBA00023141"/>
    </source>
</evidence>
<evidence type="ECO:0000256" key="8">
    <source>
        <dbReference type="HAMAP-Rule" id="MF_00222"/>
    </source>
</evidence>
<evidence type="ECO:0000259" key="9">
    <source>
        <dbReference type="Pfam" id="PF01488"/>
    </source>
</evidence>
<dbReference type="Gene3D" id="3.40.50.10860">
    <property type="entry name" value="Leucine Dehydrogenase, chain A, domain 1"/>
    <property type="match status" value="1"/>
</dbReference>
<dbReference type="InterPro" id="IPR022893">
    <property type="entry name" value="Shikimate_DH_fam"/>
</dbReference>
<keyword evidence="3 8" id="KW-0028">Amino-acid biosynthesis</keyword>
<dbReference type="GO" id="GO:0050661">
    <property type="term" value="F:NADP binding"/>
    <property type="evidence" value="ECO:0007669"/>
    <property type="project" value="InterPro"/>
</dbReference>
<dbReference type="SUPFAM" id="SSF51735">
    <property type="entry name" value="NAD(P)-binding Rossmann-fold domains"/>
    <property type="match status" value="1"/>
</dbReference>
<evidence type="ECO:0000256" key="7">
    <source>
        <dbReference type="ARBA" id="ARBA00049442"/>
    </source>
</evidence>
<comment type="subunit">
    <text evidence="8">Homodimer.</text>
</comment>
<organism evidence="12 13">
    <name type="scientific">Moraxella catarrhalis</name>
    <name type="common">Branhamella catarrhalis</name>
    <dbReference type="NCBI Taxonomy" id="480"/>
    <lineage>
        <taxon>Bacteria</taxon>
        <taxon>Pseudomonadati</taxon>
        <taxon>Pseudomonadota</taxon>
        <taxon>Gammaproteobacteria</taxon>
        <taxon>Moraxellales</taxon>
        <taxon>Moraxellaceae</taxon>
        <taxon>Moraxella</taxon>
    </lineage>
</organism>
<keyword evidence="4 8" id="KW-0521">NADP</keyword>
<dbReference type="InterPro" id="IPR011342">
    <property type="entry name" value="Shikimate_DH"/>
</dbReference>
<feature type="binding site" evidence="8">
    <location>
        <position position="106"/>
    </location>
    <ligand>
        <name>shikimate</name>
        <dbReference type="ChEBI" id="CHEBI:36208"/>
    </ligand>
</feature>
<comment type="function">
    <text evidence="8">Involved in the biosynthesis of the chorismate, which leads to the biosynthesis of aromatic amino acids. Catalyzes the reversible NADPH linked reduction of 3-dehydroshikimate (DHSA) to yield shikimate (SA).</text>
</comment>
<dbReference type="GO" id="GO:0008652">
    <property type="term" value="P:amino acid biosynthetic process"/>
    <property type="evidence" value="ECO:0007669"/>
    <property type="project" value="UniProtKB-KW"/>
</dbReference>
<comment type="pathway">
    <text evidence="1 8">Metabolic intermediate biosynthesis; chorismate biosynthesis; chorismate from D-erythrose 4-phosphate and phosphoenolpyruvate: step 4/7.</text>
</comment>
<dbReference type="EC" id="1.1.1.25" evidence="2 8"/>
<dbReference type="InterPro" id="IPR013708">
    <property type="entry name" value="Shikimate_DH-bd_N"/>
</dbReference>
<dbReference type="InterPro" id="IPR006151">
    <property type="entry name" value="Shikm_DH/Glu-tRNA_Rdtase"/>
</dbReference>
<comment type="catalytic activity">
    <reaction evidence="7 8">
        <text>shikimate + NADP(+) = 3-dehydroshikimate + NADPH + H(+)</text>
        <dbReference type="Rhea" id="RHEA:17737"/>
        <dbReference type="ChEBI" id="CHEBI:15378"/>
        <dbReference type="ChEBI" id="CHEBI:16630"/>
        <dbReference type="ChEBI" id="CHEBI:36208"/>
        <dbReference type="ChEBI" id="CHEBI:57783"/>
        <dbReference type="ChEBI" id="CHEBI:58349"/>
        <dbReference type="EC" id="1.1.1.25"/>
    </reaction>
</comment>
<evidence type="ECO:0000259" key="10">
    <source>
        <dbReference type="Pfam" id="PF08501"/>
    </source>
</evidence>
<comment type="caution">
    <text evidence="8">Lacks conserved residue(s) required for the propagation of feature annotation.</text>
</comment>
<feature type="domain" description="SDH C-terminal" evidence="11">
    <location>
        <begin position="236"/>
        <end position="261"/>
    </location>
</feature>
<name>A0A7Z0UX61_MORCA</name>
<dbReference type="NCBIfam" id="TIGR00507">
    <property type="entry name" value="aroE"/>
    <property type="match status" value="1"/>
</dbReference>
<dbReference type="SUPFAM" id="SSF53223">
    <property type="entry name" value="Aminoacid dehydrogenase-like, N-terminal domain"/>
    <property type="match status" value="1"/>
</dbReference>
<dbReference type="UniPathway" id="UPA00053">
    <property type="reaction ID" value="UER00087"/>
</dbReference>
<dbReference type="RefSeq" id="WP_064620077.1">
    <property type="nucleotide sequence ID" value="NZ_LXHE01000019.1"/>
</dbReference>
<feature type="binding site" evidence="8">
    <location>
        <position position="214"/>
    </location>
    <ligand>
        <name>NADP(+)</name>
        <dbReference type="ChEBI" id="CHEBI:58349"/>
    </ligand>
</feature>
<dbReference type="GO" id="GO:0009073">
    <property type="term" value="P:aromatic amino acid family biosynthetic process"/>
    <property type="evidence" value="ECO:0007669"/>
    <property type="project" value="UniProtKB-KW"/>
</dbReference>
<feature type="binding site" evidence="8">
    <location>
        <position position="236"/>
    </location>
    <ligand>
        <name>NADP(+)</name>
        <dbReference type="ChEBI" id="CHEBI:58349"/>
    </ligand>
</feature>
<accession>A0A7Z0UX61</accession>
<comment type="caution">
    <text evidence="12">The sequence shown here is derived from an EMBL/GenBank/DDBJ whole genome shotgun (WGS) entry which is preliminary data.</text>
</comment>
<feature type="binding site" evidence="8">
    <location>
        <position position="91"/>
    </location>
    <ligand>
        <name>shikimate</name>
        <dbReference type="ChEBI" id="CHEBI:36208"/>
    </ligand>
</feature>
<dbReference type="InterPro" id="IPR041121">
    <property type="entry name" value="SDH_C"/>
</dbReference>
<feature type="active site" description="Proton acceptor" evidence="8">
    <location>
        <position position="67"/>
    </location>
</feature>
<feature type="binding site" evidence="8">
    <location>
        <begin position="153"/>
        <end position="158"/>
    </location>
    <ligand>
        <name>NADP(+)</name>
        <dbReference type="ChEBI" id="CHEBI:58349"/>
    </ligand>
</feature>
<dbReference type="InterPro" id="IPR036291">
    <property type="entry name" value="NAD(P)-bd_dom_sf"/>
</dbReference>
<feature type="binding site" evidence="8">
    <location>
        <begin position="130"/>
        <end position="134"/>
    </location>
    <ligand>
        <name>NADP(+)</name>
        <dbReference type="ChEBI" id="CHEBI:58349"/>
    </ligand>
</feature>
<evidence type="ECO:0000256" key="4">
    <source>
        <dbReference type="ARBA" id="ARBA00022857"/>
    </source>
</evidence>
<dbReference type="InterPro" id="IPR046346">
    <property type="entry name" value="Aminoacid_DH-like_N_sf"/>
</dbReference>
<proteinExistence type="inferred from homology"/>
<evidence type="ECO:0000256" key="2">
    <source>
        <dbReference type="ARBA" id="ARBA00012962"/>
    </source>
</evidence>
<dbReference type="PANTHER" id="PTHR21089:SF1">
    <property type="entry name" value="BIFUNCTIONAL 3-DEHYDROQUINATE DEHYDRATASE_SHIKIMATE DEHYDROGENASE, CHLOROPLASTIC"/>
    <property type="match status" value="1"/>
</dbReference>
<dbReference type="EMBL" id="LXHE01000019">
    <property type="protein sequence ID" value="OAU99624.1"/>
    <property type="molecule type" value="Genomic_DNA"/>
</dbReference>
<dbReference type="Pfam" id="PF18317">
    <property type="entry name" value="SDH_C"/>
    <property type="match status" value="1"/>
</dbReference>
<dbReference type="GO" id="GO:0005829">
    <property type="term" value="C:cytosol"/>
    <property type="evidence" value="ECO:0007669"/>
    <property type="project" value="TreeGrafter"/>
</dbReference>
<dbReference type="CDD" id="cd01065">
    <property type="entry name" value="NAD_bind_Shikimate_DH"/>
    <property type="match status" value="1"/>
</dbReference>
<dbReference type="Proteomes" id="UP000078446">
    <property type="component" value="Unassembled WGS sequence"/>
</dbReference>
<evidence type="ECO:0000313" key="12">
    <source>
        <dbReference type="EMBL" id="OAU99624.1"/>
    </source>
</evidence>